<evidence type="ECO:0000313" key="6">
    <source>
        <dbReference type="EMBL" id="WXB07042.1"/>
    </source>
</evidence>
<dbReference type="InterPro" id="IPR036388">
    <property type="entry name" value="WH-like_DNA-bd_sf"/>
</dbReference>
<evidence type="ECO:0000256" key="1">
    <source>
        <dbReference type="ARBA" id="ARBA00009437"/>
    </source>
</evidence>
<dbReference type="PANTHER" id="PTHR30346">
    <property type="entry name" value="TRANSCRIPTIONAL DUAL REGULATOR HCAR-RELATED"/>
    <property type="match status" value="1"/>
</dbReference>
<dbReference type="PROSITE" id="PS50931">
    <property type="entry name" value="HTH_LYSR"/>
    <property type="match status" value="1"/>
</dbReference>
<evidence type="ECO:0000313" key="7">
    <source>
        <dbReference type="Proteomes" id="UP001374803"/>
    </source>
</evidence>
<dbReference type="SUPFAM" id="SSF46785">
    <property type="entry name" value="Winged helix' DNA-binding domain"/>
    <property type="match status" value="1"/>
</dbReference>
<dbReference type="InterPro" id="IPR000847">
    <property type="entry name" value="LysR_HTH_N"/>
</dbReference>
<reference evidence="6" key="1">
    <citation type="submission" date="2021-12" db="EMBL/GenBank/DDBJ databases">
        <title>Discovery of the Pendulisporaceae a myxobacterial family with distinct sporulation behavior and unique specialized metabolism.</title>
        <authorList>
            <person name="Garcia R."/>
            <person name="Popoff A."/>
            <person name="Bader C.D."/>
            <person name="Loehr J."/>
            <person name="Walesch S."/>
            <person name="Walt C."/>
            <person name="Boldt J."/>
            <person name="Bunk B."/>
            <person name="Haeckl F.J.F.P.J."/>
            <person name="Gunesch A.P."/>
            <person name="Birkelbach J."/>
            <person name="Nuebel U."/>
            <person name="Pietschmann T."/>
            <person name="Bach T."/>
            <person name="Mueller R."/>
        </authorList>
    </citation>
    <scope>NUCLEOTIDE SEQUENCE</scope>
    <source>
        <strain evidence="6">MSr11367</strain>
    </source>
</reference>
<gene>
    <name evidence="6" type="ORF">LVJ94_07320</name>
</gene>
<evidence type="ECO:0000256" key="2">
    <source>
        <dbReference type="ARBA" id="ARBA00023015"/>
    </source>
</evidence>
<dbReference type="Pfam" id="PF00126">
    <property type="entry name" value="HTH_1"/>
    <property type="match status" value="1"/>
</dbReference>
<keyword evidence="2" id="KW-0805">Transcription regulation</keyword>
<dbReference type="RefSeq" id="WP_394836702.1">
    <property type="nucleotide sequence ID" value="NZ_CP089929.1"/>
</dbReference>
<organism evidence="6 7">
    <name type="scientific">Pendulispora rubella</name>
    <dbReference type="NCBI Taxonomy" id="2741070"/>
    <lineage>
        <taxon>Bacteria</taxon>
        <taxon>Pseudomonadati</taxon>
        <taxon>Myxococcota</taxon>
        <taxon>Myxococcia</taxon>
        <taxon>Myxococcales</taxon>
        <taxon>Sorangiineae</taxon>
        <taxon>Pendulisporaceae</taxon>
        <taxon>Pendulispora</taxon>
    </lineage>
</organism>
<dbReference type="Pfam" id="PF03466">
    <property type="entry name" value="LysR_substrate"/>
    <property type="match status" value="1"/>
</dbReference>
<dbReference type="InterPro" id="IPR005119">
    <property type="entry name" value="LysR_subst-bd"/>
</dbReference>
<dbReference type="Proteomes" id="UP001374803">
    <property type="component" value="Chromosome"/>
</dbReference>
<feature type="domain" description="HTH lysR-type" evidence="5">
    <location>
        <begin position="9"/>
        <end position="66"/>
    </location>
</feature>
<comment type="similarity">
    <text evidence="1">Belongs to the LysR transcriptional regulatory family.</text>
</comment>
<dbReference type="SUPFAM" id="SSF53850">
    <property type="entry name" value="Periplasmic binding protein-like II"/>
    <property type="match status" value="1"/>
</dbReference>
<keyword evidence="3" id="KW-0238">DNA-binding</keyword>
<dbReference type="Gene3D" id="3.40.190.10">
    <property type="entry name" value="Periplasmic binding protein-like II"/>
    <property type="match status" value="2"/>
</dbReference>
<evidence type="ECO:0000256" key="3">
    <source>
        <dbReference type="ARBA" id="ARBA00023125"/>
    </source>
</evidence>
<evidence type="ECO:0000259" key="5">
    <source>
        <dbReference type="PROSITE" id="PS50931"/>
    </source>
</evidence>
<dbReference type="Gene3D" id="1.10.10.10">
    <property type="entry name" value="Winged helix-like DNA-binding domain superfamily/Winged helix DNA-binding domain"/>
    <property type="match status" value="1"/>
</dbReference>
<protein>
    <submittedName>
        <fullName evidence="6">LysR family transcriptional regulator</fullName>
    </submittedName>
</protein>
<evidence type="ECO:0000256" key="4">
    <source>
        <dbReference type="ARBA" id="ARBA00023163"/>
    </source>
</evidence>
<proteinExistence type="inferred from homology"/>
<name>A0ABZ2L7Y3_9BACT</name>
<keyword evidence="7" id="KW-1185">Reference proteome</keyword>
<dbReference type="InterPro" id="IPR036390">
    <property type="entry name" value="WH_DNA-bd_sf"/>
</dbReference>
<accession>A0ABZ2L7Y3</accession>
<sequence length="304" mass="32406">MKPLSETFIDVRRLAILRELHERRTVVATATAVHLTPSAVSQQIATLSRELGVPLLARRGRGVHLTPQAMLLLDHAAVLLRQMERARSELEAFDGTEPGPITIGAFGTAIVNLVAPAIARARRLPRCVVREVEAPECFGELDTGGLDIVITVDYREGPCYKTPRYVRRDLLRDPFFAVVPKSHALAKRRAIPLRKLASEPWVMGADDGPCGEVALAACTASGFRPDIQHRVNDYQAAVALVAAGAGVSIVPGLALAGNALANVAVRPIAGTAPSRSIYAAVRDGSERSPALAAILDALTAAAMR</sequence>
<dbReference type="EMBL" id="CP089983">
    <property type="protein sequence ID" value="WXB07042.1"/>
    <property type="molecule type" value="Genomic_DNA"/>
</dbReference>
<dbReference type="PANTHER" id="PTHR30346:SF29">
    <property type="entry name" value="LYSR SUBSTRATE-BINDING"/>
    <property type="match status" value="1"/>
</dbReference>
<keyword evidence="4" id="KW-0804">Transcription</keyword>